<dbReference type="EMBL" id="LR798300">
    <property type="protein sequence ID" value="CAB5222147.1"/>
    <property type="molecule type" value="Genomic_DNA"/>
</dbReference>
<sequence length="186" mass="19071">MFGVSVGIMDGAGGAAGGSFESIATTVGTGSSGTITFSSIPSTYKHLQIRCIVKDTYTASEGAQEGWLQLNADTASNYSYHRLNGNGSTASASGVASNTVLDNAISISYGTNSAVGVAIIDIHDYASTTKFKTTRSFNGCDQNGAGYVRLSSGCWRSTSAVSSITIGGSIFNFTTSSVFSLYGIKG</sequence>
<evidence type="ECO:0000313" key="1">
    <source>
        <dbReference type="EMBL" id="CAB5222147.1"/>
    </source>
</evidence>
<reference evidence="1" key="1">
    <citation type="submission" date="2020-05" db="EMBL/GenBank/DDBJ databases">
        <authorList>
            <person name="Chiriac C."/>
            <person name="Salcher M."/>
            <person name="Ghai R."/>
            <person name="Kavagutti S V."/>
        </authorList>
    </citation>
    <scope>NUCLEOTIDE SEQUENCE</scope>
</reference>
<protein>
    <submittedName>
        <fullName evidence="1">Uncharacterized protein</fullName>
    </submittedName>
</protein>
<gene>
    <name evidence="1" type="ORF">UFOVP360_8</name>
</gene>
<proteinExistence type="predicted"/>
<organism evidence="1">
    <name type="scientific">uncultured Caudovirales phage</name>
    <dbReference type="NCBI Taxonomy" id="2100421"/>
    <lineage>
        <taxon>Viruses</taxon>
        <taxon>Duplodnaviria</taxon>
        <taxon>Heunggongvirae</taxon>
        <taxon>Uroviricota</taxon>
        <taxon>Caudoviricetes</taxon>
        <taxon>Peduoviridae</taxon>
        <taxon>Maltschvirus</taxon>
        <taxon>Maltschvirus maltsch</taxon>
    </lineage>
</organism>
<name>A0A6J7WWK6_9CAUD</name>
<accession>A0A6J7WWK6</accession>